<feature type="transmembrane region" description="Helical" evidence="2">
    <location>
        <begin position="582"/>
        <end position="601"/>
    </location>
</feature>
<evidence type="ECO:0000256" key="3">
    <source>
        <dbReference type="SAM" id="SignalP"/>
    </source>
</evidence>
<gene>
    <name evidence="4" type="ORF">LY90DRAFT_668263</name>
</gene>
<proteinExistence type="predicted"/>
<keyword evidence="2" id="KW-1133">Transmembrane helix</keyword>
<evidence type="ECO:0000313" key="4">
    <source>
        <dbReference type="EMBL" id="ORY63600.1"/>
    </source>
</evidence>
<evidence type="ECO:0008006" key="6">
    <source>
        <dbReference type="Google" id="ProtNLM"/>
    </source>
</evidence>
<feature type="transmembrane region" description="Helical" evidence="2">
    <location>
        <begin position="691"/>
        <end position="714"/>
    </location>
</feature>
<comment type="caution">
    <text evidence="4">The sequence shown here is derived from an EMBL/GenBank/DDBJ whole genome shotgun (WGS) entry which is preliminary data.</text>
</comment>
<feature type="transmembrane region" description="Helical" evidence="2">
    <location>
        <begin position="511"/>
        <end position="529"/>
    </location>
</feature>
<feature type="chain" id="PRO_5011988225" description="G-protein coupled receptors family 3 profile domain-containing protein" evidence="3">
    <location>
        <begin position="27"/>
        <end position="811"/>
    </location>
</feature>
<keyword evidence="2" id="KW-0812">Transmembrane</keyword>
<evidence type="ECO:0000256" key="2">
    <source>
        <dbReference type="SAM" id="Phobius"/>
    </source>
</evidence>
<evidence type="ECO:0000313" key="5">
    <source>
        <dbReference type="Proteomes" id="UP000193920"/>
    </source>
</evidence>
<feature type="transmembrane region" description="Helical" evidence="2">
    <location>
        <begin position="471"/>
        <end position="490"/>
    </location>
</feature>
<feature type="transmembrane region" description="Helical" evidence="2">
    <location>
        <begin position="632"/>
        <end position="650"/>
    </location>
</feature>
<dbReference type="AlphaFoldDB" id="A0A1Y2DWD0"/>
<reference evidence="4 5" key="1">
    <citation type="submission" date="2016-08" db="EMBL/GenBank/DDBJ databases">
        <title>A Parts List for Fungal Cellulosomes Revealed by Comparative Genomics.</title>
        <authorList>
            <consortium name="DOE Joint Genome Institute"/>
            <person name="Haitjema C.H."/>
            <person name="Gilmore S.P."/>
            <person name="Henske J.K."/>
            <person name="Solomon K.V."/>
            <person name="De Groot R."/>
            <person name="Kuo A."/>
            <person name="Mondo S.J."/>
            <person name="Salamov A.A."/>
            <person name="Labutti K."/>
            <person name="Zhao Z."/>
            <person name="Chiniquy J."/>
            <person name="Barry K."/>
            <person name="Brewer H.M."/>
            <person name="Purvine S.O."/>
            <person name="Wright A.T."/>
            <person name="Boxma B."/>
            <person name="Van Alen T."/>
            <person name="Hackstein J.H."/>
            <person name="Baker S.E."/>
            <person name="Grigoriev I.V."/>
            <person name="O'Malley M.A."/>
        </authorList>
    </citation>
    <scope>NUCLEOTIDE SEQUENCE [LARGE SCALE GENOMIC DNA]</scope>
    <source>
        <strain evidence="4 5">G1</strain>
    </source>
</reference>
<feature type="transmembrane region" description="Helical" evidence="2">
    <location>
        <begin position="662"/>
        <end position="679"/>
    </location>
</feature>
<dbReference type="STRING" id="1754190.A0A1Y2DWD0"/>
<feature type="signal peptide" evidence="3">
    <location>
        <begin position="1"/>
        <end position="26"/>
    </location>
</feature>
<evidence type="ECO:0000256" key="1">
    <source>
        <dbReference type="SAM" id="MobiDB-lite"/>
    </source>
</evidence>
<keyword evidence="2" id="KW-0472">Membrane</keyword>
<accession>A0A1Y2DWD0</accession>
<dbReference type="SUPFAM" id="SSF53850">
    <property type="entry name" value="Periplasmic binding protein-like II"/>
    <property type="match status" value="1"/>
</dbReference>
<dbReference type="Gene3D" id="3.40.190.10">
    <property type="entry name" value="Periplasmic binding protein-like II"/>
    <property type="match status" value="1"/>
</dbReference>
<keyword evidence="5" id="KW-1185">Reference proteome</keyword>
<keyword evidence="3" id="KW-0732">Signal</keyword>
<organism evidence="4 5">
    <name type="scientific">Neocallimastix californiae</name>
    <dbReference type="NCBI Taxonomy" id="1754190"/>
    <lineage>
        <taxon>Eukaryota</taxon>
        <taxon>Fungi</taxon>
        <taxon>Fungi incertae sedis</taxon>
        <taxon>Chytridiomycota</taxon>
        <taxon>Chytridiomycota incertae sedis</taxon>
        <taxon>Neocallimastigomycetes</taxon>
        <taxon>Neocallimastigales</taxon>
        <taxon>Neocallimastigaceae</taxon>
        <taxon>Neocallimastix</taxon>
    </lineage>
</organism>
<feature type="transmembrane region" description="Helical" evidence="2">
    <location>
        <begin position="541"/>
        <end position="562"/>
    </location>
</feature>
<feature type="region of interest" description="Disordered" evidence="1">
    <location>
        <begin position="770"/>
        <end position="811"/>
    </location>
</feature>
<name>A0A1Y2DWD0_9FUNG</name>
<sequence>MNDLLKYFFKFFLLTITFNFYGKVNAVEEREIDSENKVIKILYRYEITDSDVNPTFEEDYTTLMSEYFRNKNKDNPEIRDYEIKIDIYKYSSANYSYLDTEQTGYMVFEGDMVKFMRKKKYDMMIIDDRILYNDLALMQTYLIEDFFWILNPSIELFIDFAEFYDRNEFYFHDKEVFNDALYKNKIYGLPYELDFDLIYYHNNDDLSNDLVEKMSSLTWNELWEALKNNSYPLTISLGDDDDLLNFVIEYANNHYTLNKEYDKNYFNIFYNDTAHEFFETFVNLILDISEGDVGNSLYLYQNDAFLNFINGDSSLLKTKASHYKVLNQLENVSASLPPKNIGALIEKYLVVNRKSDIPTEILSEVALQLTSKDFQIFRAENFGSIPTFDLSQKESDEDIQRYCQQHSQMCDYLEKLNRLNIKEFFKSRYSPSYYEIEYMLPPLLRDNIEYHDIDRIIYNFKNIKELESTQILGYAIASWVVTIITALFAIQTIYEVYKYRDHPYLKVVSPKFCIAILVGCFMNIFKIVLRLPPYANIKARLFFLYNTISYNLIYIPMFAIAFRVYRIYSSKSIISKSLSNKYLAIAIIFLITIWGIYRAVISFVDYMYYMTHGDIDRSRFPMYEYVLYDEDHLIYENYMYFIFIVLNLFISGTGKKARKFGSLSYTFIIFIYNIHEYVSEEIILFAKDDCFGGVFLFLSIYNCILNLVCIYLLVGCRILYVKLNPNLKVNNQTDLKEFIPLELTRMGFKHTKERVKRLSSISYIKSRRDSKRGSVSSSSPNTIVVSGTNNNATYSRNQSQTGTVTSSNNKV</sequence>
<dbReference type="OrthoDB" id="2159603at2759"/>
<dbReference type="Proteomes" id="UP000193920">
    <property type="component" value="Unassembled WGS sequence"/>
</dbReference>
<protein>
    <recommendedName>
        <fullName evidence="6">G-protein coupled receptors family 3 profile domain-containing protein</fullName>
    </recommendedName>
</protein>
<feature type="compositionally biased region" description="Polar residues" evidence="1">
    <location>
        <begin position="780"/>
        <end position="811"/>
    </location>
</feature>
<dbReference type="EMBL" id="MCOG01000056">
    <property type="protein sequence ID" value="ORY63600.1"/>
    <property type="molecule type" value="Genomic_DNA"/>
</dbReference>